<evidence type="ECO:0000313" key="2">
    <source>
        <dbReference type="EMBL" id="KIX99360.1"/>
    </source>
</evidence>
<reference evidence="2 3" key="1">
    <citation type="submission" date="2015-01" db="EMBL/GenBank/DDBJ databases">
        <title>The Genome Sequence of Fonsecaea multimorphosa CBS 102226.</title>
        <authorList>
            <consortium name="The Broad Institute Genomics Platform"/>
            <person name="Cuomo C."/>
            <person name="de Hoog S."/>
            <person name="Gorbushina A."/>
            <person name="Stielow B."/>
            <person name="Teixiera M."/>
            <person name="Abouelleil A."/>
            <person name="Chapman S.B."/>
            <person name="Priest M."/>
            <person name="Young S.K."/>
            <person name="Wortman J."/>
            <person name="Nusbaum C."/>
            <person name="Birren B."/>
        </authorList>
    </citation>
    <scope>NUCLEOTIDE SEQUENCE [LARGE SCALE GENOMIC DNA]</scope>
    <source>
        <strain evidence="2 3">CBS 102226</strain>
    </source>
</reference>
<keyword evidence="1" id="KW-0732">Signal</keyword>
<organism evidence="2 3">
    <name type="scientific">Fonsecaea multimorphosa CBS 102226</name>
    <dbReference type="NCBI Taxonomy" id="1442371"/>
    <lineage>
        <taxon>Eukaryota</taxon>
        <taxon>Fungi</taxon>
        <taxon>Dikarya</taxon>
        <taxon>Ascomycota</taxon>
        <taxon>Pezizomycotina</taxon>
        <taxon>Eurotiomycetes</taxon>
        <taxon>Chaetothyriomycetidae</taxon>
        <taxon>Chaetothyriales</taxon>
        <taxon>Herpotrichiellaceae</taxon>
        <taxon>Fonsecaea</taxon>
    </lineage>
</organism>
<dbReference type="RefSeq" id="XP_016633483.1">
    <property type="nucleotide sequence ID" value="XM_016775440.1"/>
</dbReference>
<protein>
    <submittedName>
        <fullName evidence="2">Uncharacterized protein</fullName>
    </submittedName>
</protein>
<evidence type="ECO:0000256" key="1">
    <source>
        <dbReference type="SAM" id="SignalP"/>
    </source>
</evidence>
<sequence length="364" mass="40556">MYLHSTLEVLGFWFSLVVLAALAYSYEQEVIGGVGGGEDVASTTGTSKYNLTLHVSRKKNSTLGYKFRGYANLVLCNLTLFLKKFDDLATNASGIGYDPPSNSTPLHCSDLYFQSFSVVNVAKAHQQHRLPDPVDLLCATSAPNALFAHRRPGPDHPWPRFSLHPLTNPSLARDPNVTFDMISMSVSPTGNIPQDAMVIVWLNLLKLPPNLNNVPSEGGGRAGRLPFPELSRGAPGWPEGRLYQLIAFFGPGPHPSMNIEWGRFRRQIPRMGTKVDTFEMYAQFFERKGPSEPYLEKGDWEVCLDDVAVEIARKVGREKDDEDEYPRGGSSETELGRMFLFAGQDGDFIDDQERGERLMRELGL</sequence>
<dbReference type="OrthoDB" id="4118429at2759"/>
<dbReference type="EMBL" id="KN848069">
    <property type="protein sequence ID" value="KIX99360.1"/>
    <property type="molecule type" value="Genomic_DNA"/>
</dbReference>
<dbReference type="GeneID" id="27710682"/>
<evidence type="ECO:0000313" key="3">
    <source>
        <dbReference type="Proteomes" id="UP000053411"/>
    </source>
</evidence>
<accession>A0A0D2HBU6</accession>
<proteinExistence type="predicted"/>
<dbReference type="AlphaFoldDB" id="A0A0D2HBU6"/>
<dbReference type="VEuPathDB" id="FungiDB:Z520_04936"/>
<feature type="chain" id="PRO_5002243570" evidence="1">
    <location>
        <begin position="24"/>
        <end position="364"/>
    </location>
</feature>
<keyword evidence="3" id="KW-1185">Reference proteome</keyword>
<dbReference type="Proteomes" id="UP000053411">
    <property type="component" value="Unassembled WGS sequence"/>
</dbReference>
<gene>
    <name evidence="2" type="ORF">Z520_04936</name>
</gene>
<name>A0A0D2HBU6_9EURO</name>
<feature type="signal peptide" evidence="1">
    <location>
        <begin position="1"/>
        <end position="23"/>
    </location>
</feature>